<keyword evidence="2" id="KW-1185">Reference proteome</keyword>
<accession>A0ACC2TJ05</accession>
<sequence>MFRSILSHKNAAALELMCRITKQNSSLKQYAVTSLFSRRQSILFYSNSINNNESLKSQLEKLSKTDLIEMILQKDNPLNKSRLEEPKPMIHLEEDRSHAKASTEEKEFRGPPEINWAETCQRHIALKVSYLGWNYAGFASQGVNSMALPLNRLNFKKGLRMRHPHNRNQTMVATVEDYLFEALERCNLIENARTIVSTRSGRTDKGVSGLCQIITVKVRSVLPKLVLAANPDAVEGEKPFLEMINRFLPQDIRVIGWAPVPETFNARYDCSSRKYKYLFTLEGSGLDVDRMKEACKHLVGTHDFRNLSRMDGSKQRVVFTRHIFSACIQPADLGYPATGAQTGELGSPRNLRIVHPRLKLLMASDALHYGGSFPRRTRP</sequence>
<gene>
    <name evidence="1" type="primary">DEG1_1</name>
    <name evidence="1" type="ORF">DSO57_1004118</name>
</gene>
<keyword evidence="1" id="KW-0413">Isomerase</keyword>
<organism evidence="1 2">
    <name type="scientific">Entomophthora muscae</name>
    <dbReference type="NCBI Taxonomy" id="34485"/>
    <lineage>
        <taxon>Eukaryota</taxon>
        <taxon>Fungi</taxon>
        <taxon>Fungi incertae sedis</taxon>
        <taxon>Zoopagomycota</taxon>
        <taxon>Entomophthoromycotina</taxon>
        <taxon>Entomophthoromycetes</taxon>
        <taxon>Entomophthorales</taxon>
        <taxon>Entomophthoraceae</taxon>
        <taxon>Entomophthora</taxon>
    </lineage>
</organism>
<name>A0ACC2TJ05_9FUNG</name>
<reference evidence="1" key="1">
    <citation type="submission" date="2022-04" db="EMBL/GenBank/DDBJ databases">
        <title>Genome of the entomopathogenic fungus Entomophthora muscae.</title>
        <authorList>
            <person name="Elya C."/>
            <person name="Lovett B.R."/>
            <person name="Lee E."/>
            <person name="Macias A.M."/>
            <person name="Hajek A.E."/>
            <person name="De Bivort B.L."/>
            <person name="Kasson M.T."/>
            <person name="De Fine Licht H.H."/>
            <person name="Stajich J.E."/>
        </authorList>
    </citation>
    <scope>NUCLEOTIDE SEQUENCE</scope>
    <source>
        <strain evidence="1">Berkeley</strain>
    </source>
</reference>
<evidence type="ECO:0000313" key="1">
    <source>
        <dbReference type="EMBL" id="KAJ9074663.1"/>
    </source>
</evidence>
<protein>
    <submittedName>
        <fullName evidence="1">Pseudouridine synthase deg1</fullName>
        <ecNumber evidence="1">5.4.99.45</ecNumber>
    </submittedName>
</protein>
<dbReference type="Proteomes" id="UP001165960">
    <property type="component" value="Unassembled WGS sequence"/>
</dbReference>
<comment type="caution">
    <text evidence="1">The sequence shown here is derived from an EMBL/GenBank/DDBJ whole genome shotgun (WGS) entry which is preliminary data.</text>
</comment>
<evidence type="ECO:0000313" key="2">
    <source>
        <dbReference type="Proteomes" id="UP001165960"/>
    </source>
</evidence>
<dbReference type="EMBL" id="QTSX02002850">
    <property type="protein sequence ID" value="KAJ9074663.1"/>
    <property type="molecule type" value="Genomic_DNA"/>
</dbReference>
<proteinExistence type="predicted"/>
<dbReference type="EC" id="5.4.99.45" evidence="1"/>